<organism evidence="2 3">
    <name type="scientific">Actinomadura meyerae</name>
    <dbReference type="NCBI Taxonomy" id="240840"/>
    <lineage>
        <taxon>Bacteria</taxon>
        <taxon>Bacillati</taxon>
        <taxon>Actinomycetota</taxon>
        <taxon>Actinomycetes</taxon>
        <taxon>Streptosporangiales</taxon>
        <taxon>Thermomonosporaceae</taxon>
        <taxon>Actinomadura</taxon>
    </lineage>
</organism>
<sequence length="100" mass="11268">MTPGLAEVPCVGCQTPVRIYPPEDGDGPVSCGRCSGTALTVVHGRVDADLREAVERRLAERIERARERRAARGRARREKQARRDAGLQARHRRKLNRERN</sequence>
<dbReference type="AlphaFoldDB" id="A0A239NPA2"/>
<feature type="region of interest" description="Disordered" evidence="1">
    <location>
        <begin position="66"/>
        <end position="100"/>
    </location>
</feature>
<protein>
    <submittedName>
        <fullName evidence="2">Uncharacterized protein</fullName>
    </submittedName>
</protein>
<keyword evidence="3" id="KW-1185">Reference proteome</keyword>
<feature type="compositionally biased region" description="Basic residues" evidence="1">
    <location>
        <begin position="89"/>
        <end position="100"/>
    </location>
</feature>
<reference evidence="2 3" key="1">
    <citation type="submission" date="2017-06" db="EMBL/GenBank/DDBJ databases">
        <authorList>
            <person name="Kim H.J."/>
            <person name="Triplett B.A."/>
        </authorList>
    </citation>
    <scope>NUCLEOTIDE SEQUENCE [LARGE SCALE GENOMIC DNA]</scope>
    <source>
        <strain evidence="2 3">DSM 44715</strain>
    </source>
</reference>
<evidence type="ECO:0000313" key="3">
    <source>
        <dbReference type="Proteomes" id="UP000198318"/>
    </source>
</evidence>
<dbReference type="RefSeq" id="WP_089330113.1">
    <property type="nucleotide sequence ID" value="NZ_FZOR01000045.1"/>
</dbReference>
<dbReference type="Proteomes" id="UP000198318">
    <property type="component" value="Unassembled WGS sequence"/>
</dbReference>
<feature type="compositionally biased region" description="Basic residues" evidence="1">
    <location>
        <begin position="71"/>
        <end position="80"/>
    </location>
</feature>
<accession>A0A239NPA2</accession>
<proteinExistence type="predicted"/>
<dbReference type="EMBL" id="FZOR01000045">
    <property type="protein sequence ID" value="SNT56696.1"/>
    <property type="molecule type" value="Genomic_DNA"/>
</dbReference>
<gene>
    <name evidence="2" type="ORF">SAMN05443665_104573</name>
</gene>
<name>A0A239NPA2_9ACTN</name>
<evidence type="ECO:0000256" key="1">
    <source>
        <dbReference type="SAM" id="MobiDB-lite"/>
    </source>
</evidence>
<evidence type="ECO:0000313" key="2">
    <source>
        <dbReference type="EMBL" id="SNT56696.1"/>
    </source>
</evidence>